<sequence>MAIYKSGLETRVNMRTADIQSEPTVATLADGGWIVTWQSNGQDTDGYGIYQKRFDHNGNAVSTADRLVNVTTADSQYDPNVTALADGGWVVTWESLGQDGSSYGIYQQRFDQNGDALYQADRIVNVTTTGSQTNPSVTALTDGGWVVTWESNGQDGSGTGIYQQRFDRDGNAASAADRLVNVTTTGSQLNTSVTGLAGGGWAVTWKSSDDQIYMQAFDRNGVASSTIDVLINTTLGGSKDFPRVTALPDGSWIVTWSSNQDGDFNIYQQRFLPEKAPHDLTLSGSTVQEGATSGTPVGTVVGQDANLNYGDQLTYTLLDDADGRFKLMGDKILVENGLRLDYEQAAIHTIKVQVADRAGNTLVKDFAITVTDIPDTSPPPPPNLVLRGTSGANTLTGQAGHDTLYGGAGKDVLTGGSGQDVFVFDTRPNKRTNLDTITDFNATDDTIWLDNKYLKKLGSGSASKPAKLKAAFFKVADKAKDGNDYLVYNKKTGVLYYDEDGSGAKAAVAIAKLANKASLTKNDFFVI</sequence>
<evidence type="ECO:0000313" key="3">
    <source>
        <dbReference type="Proteomes" id="UP000254925"/>
    </source>
</evidence>
<name>A0A370HUU5_9HYPH</name>
<dbReference type="RefSeq" id="WP_147282333.1">
    <property type="nucleotide sequence ID" value="NZ_QQBB01000001.1"/>
</dbReference>
<dbReference type="InterPro" id="IPR018511">
    <property type="entry name" value="Hemolysin-typ_Ca-bd_CS"/>
</dbReference>
<evidence type="ECO:0000259" key="1">
    <source>
        <dbReference type="PROSITE" id="PS50268"/>
    </source>
</evidence>
<dbReference type="GO" id="GO:0016020">
    <property type="term" value="C:membrane"/>
    <property type="evidence" value="ECO:0007669"/>
    <property type="project" value="InterPro"/>
</dbReference>
<accession>A0A370HUU5</accession>
<dbReference type="SUPFAM" id="SSF49313">
    <property type="entry name" value="Cadherin-like"/>
    <property type="match status" value="1"/>
</dbReference>
<keyword evidence="3" id="KW-1185">Reference proteome</keyword>
<protein>
    <recommendedName>
        <fullName evidence="1">Cadherin domain-containing protein</fullName>
    </recommendedName>
</protein>
<dbReference type="InterPro" id="IPR001343">
    <property type="entry name" value="Hemolysn_Ca-bd"/>
</dbReference>
<dbReference type="AlphaFoldDB" id="A0A370HUU5"/>
<comment type="caution">
    <text evidence="2">The sequence shown here is derived from an EMBL/GenBank/DDBJ whole genome shotgun (WGS) entry which is preliminary data.</text>
</comment>
<dbReference type="InterPro" id="IPR002126">
    <property type="entry name" value="Cadherin-like_dom"/>
</dbReference>
<dbReference type="InterPro" id="IPR011049">
    <property type="entry name" value="Serralysin-like_metalloprot_C"/>
</dbReference>
<gene>
    <name evidence="2" type="ORF">DES45_101557</name>
</gene>
<dbReference type="EMBL" id="QQBB01000001">
    <property type="protein sequence ID" value="RDI62289.1"/>
    <property type="molecule type" value="Genomic_DNA"/>
</dbReference>
<dbReference type="PROSITE" id="PS50268">
    <property type="entry name" value="CADHERIN_2"/>
    <property type="match status" value="1"/>
</dbReference>
<dbReference type="Pfam" id="PF00353">
    <property type="entry name" value="HemolysinCabind"/>
    <property type="match status" value="1"/>
</dbReference>
<dbReference type="Gene3D" id="2.60.40.60">
    <property type="entry name" value="Cadherins"/>
    <property type="match status" value="1"/>
</dbReference>
<proteinExistence type="predicted"/>
<evidence type="ECO:0000313" key="2">
    <source>
        <dbReference type="EMBL" id="RDI62289.1"/>
    </source>
</evidence>
<organism evidence="2 3">
    <name type="scientific">Microvirga subterranea</name>
    <dbReference type="NCBI Taxonomy" id="186651"/>
    <lineage>
        <taxon>Bacteria</taxon>
        <taxon>Pseudomonadati</taxon>
        <taxon>Pseudomonadota</taxon>
        <taxon>Alphaproteobacteria</taxon>
        <taxon>Hyphomicrobiales</taxon>
        <taxon>Methylobacteriaceae</taxon>
        <taxon>Microvirga</taxon>
    </lineage>
</organism>
<dbReference type="Proteomes" id="UP000254925">
    <property type="component" value="Unassembled WGS sequence"/>
</dbReference>
<feature type="domain" description="Cadherin" evidence="1">
    <location>
        <begin position="286"/>
        <end position="384"/>
    </location>
</feature>
<dbReference type="OrthoDB" id="8019836at2"/>
<dbReference type="GO" id="GO:0005509">
    <property type="term" value="F:calcium ion binding"/>
    <property type="evidence" value="ECO:0007669"/>
    <property type="project" value="InterPro"/>
</dbReference>
<dbReference type="CDD" id="cd11304">
    <property type="entry name" value="Cadherin_repeat"/>
    <property type="match status" value="1"/>
</dbReference>
<dbReference type="PRINTS" id="PR00313">
    <property type="entry name" value="CABNDNGRPT"/>
</dbReference>
<dbReference type="PROSITE" id="PS00330">
    <property type="entry name" value="HEMOLYSIN_CALCIUM"/>
    <property type="match status" value="1"/>
</dbReference>
<dbReference type="GO" id="GO:0007156">
    <property type="term" value="P:homophilic cell adhesion via plasma membrane adhesion molecules"/>
    <property type="evidence" value="ECO:0007669"/>
    <property type="project" value="InterPro"/>
</dbReference>
<dbReference type="GO" id="GO:0005615">
    <property type="term" value="C:extracellular space"/>
    <property type="evidence" value="ECO:0007669"/>
    <property type="project" value="InterPro"/>
</dbReference>
<dbReference type="InterPro" id="IPR015919">
    <property type="entry name" value="Cadherin-like_sf"/>
</dbReference>
<dbReference type="SUPFAM" id="SSF51120">
    <property type="entry name" value="beta-Roll"/>
    <property type="match status" value="1"/>
</dbReference>
<reference evidence="2 3" key="1">
    <citation type="submission" date="2018-07" db="EMBL/GenBank/DDBJ databases">
        <title>Genomic Encyclopedia of Type Strains, Phase IV (KMG-IV): sequencing the most valuable type-strain genomes for metagenomic binning, comparative biology and taxonomic classification.</title>
        <authorList>
            <person name="Goeker M."/>
        </authorList>
    </citation>
    <scope>NUCLEOTIDE SEQUENCE [LARGE SCALE GENOMIC DNA]</scope>
    <source>
        <strain evidence="2 3">DSM 14364</strain>
    </source>
</reference>
<dbReference type="Gene3D" id="2.150.10.10">
    <property type="entry name" value="Serralysin-like metalloprotease, C-terminal"/>
    <property type="match status" value="1"/>
</dbReference>